<dbReference type="AlphaFoldDB" id="A0A1M6HDJ8"/>
<dbReference type="STRING" id="1118202.SAMN05443429_11225"/>
<sequence>MTYEELISLGSSRVRNSSELLDEYKRLFKEKFGYMPSCVPCTFNQDWAKFTANQQIKTTTMDTSKTFQLRDAHKIYTYEQYDEGAGRSFKIRTYGHQMTEDFARKYLEIGTDEQLKDRKAEFKVLPQAEGKKPEEKNTKTLKEMQKEAAEKGYEESEWKSLKKDELEVYLQSKEIDEEVK</sequence>
<organism evidence="2 3">
    <name type="scientific">Cruoricaptor ignavus</name>
    <dbReference type="NCBI Taxonomy" id="1118202"/>
    <lineage>
        <taxon>Bacteria</taxon>
        <taxon>Pseudomonadati</taxon>
        <taxon>Bacteroidota</taxon>
        <taxon>Flavobacteriia</taxon>
        <taxon>Flavobacteriales</taxon>
        <taxon>Weeksellaceae</taxon>
        <taxon>Cruoricaptor</taxon>
    </lineage>
</organism>
<reference evidence="2 3" key="1">
    <citation type="submission" date="2016-11" db="EMBL/GenBank/DDBJ databases">
        <authorList>
            <person name="Jaros S."/>
            <person name="Januszkiewicz K."/>
            <person name="Wedrychowicz H."/>
        </authorList>
    </citation>
    <scope>NUCLEOTIDE SEQUENCE [LARGE SCALE GENOMIC DNA]</scope>
    <source>
        <strain evidence="2 3">DSM 25479</strain>
    </source>
</reference>
<feature type="compositionally biased region" description="Basic and acidic residues" evidence="1">
    <location>
        <begin position="129"/>
        <end position="159"/>
    </location>
</feature>
<name>A0A1M6HDJ8_9FLAO</name>
<gene>
    <name evidence="2" type="ORF">SAMN05443429_11225</name>
</gene>
<feature type="region of interest" description="Disordered" evidence="1">
    <location>
        <begin position="124"/>
        <end position="159"/>
    </location>
</feature>
<dbReference type="Proteomes" id="UP000184335">
    <property type="component" value="Unassembled WGS sequence"/>
</dbReference>
<proteinExistence type="predicted"/>
<protein>
    <submittedName>
        <fullName evidence="2">Uncharacterized protein</fullName>
    </submittedName>
</protein>
<keyword evidence="3" id="KW-1185">Reference proteome</keyword>
<evidence type="ECO:0000313" key="2">
    <source>
        <dbReference type="EMBL" id="SHJ20255.1"/>
    </source>
</evidence>
<evidence type="ECO:0000256" key="1">
    <source>
        <dbReference type="SAM" id="MobiDB-lite"/>
    </source>
</evidence>
<accession>A0A1M6HDJ8</accession>
<evidence type="ECO:0000313" key="3">
    <source>
        <dbReference type="Proteomes" id="UP000184335"/>
    </source>
</evidence>
<dbReference type="EMBL" id="FQYI01000012">
    <property type="protein sequence ID" value="SHJ20255.1"/>
    <property type="molecule type" value="Genomic_DNA"/>
</dbReference>